<dbReference type="GO" id="GO:0005524">
    <property type="term" value="F:ATP binding"/>
    <property type="evidence" value="ECO:0007669"/>
    <property type="project" value="UniProtKB-KW"/>
</dbReference>
<organism evidence="6 7">
    <name type="scientific">Citrus x changshan-huyou</name>
    <dbReference type="NCBI Taxonomy" id="2935761"/>
    <lineage>
        <taxon>Eukaryota</taxon>
        <taxon>Viridiplantae</taxon>
        <taxon>Streptophyta</taxon>
        <taxon>Embryophyta</taxon>
        <taxon>Tracheophyta</taxon>
        <taxon>Spermatophyta</taxon>
        <taxon>Magnoliopsida</taxon>
        <taxon>eudicotyledons</taxon>
        <taxon>Gunneridae</taxon>
        <taxon>Pentapetalae</taxon>
        <taxon>rosids</taxon>
        <taxon>malvids</taxon>
        <taxon>Sapindales</taxon>
        <taxon>Rutaceae</taxon>
        <taxon>Aurantioideae</taxon>
        <taxon>Citrus</taxon>
    </lineage>
</organism>
<evidence type="ECO:0000256" key="4">
    <source>
        <dbReference type="ARBA" id="ARBA00022840"/>
    </source>
</evidence>
<keyword evidence="3" id="KW-0418">Kinase</keyword>
<protein>
    <recommendedName>
        <fullName evidence="5">Protein kinase domain-containing protein</fullName>
    </recommendedName>
</protein>
<sequence>MIRETLTSRGGYGQVFHCVHKLDGKIYAVKKIPFNEEEREEVLREVIALSSLYHSTIVRYHQNILLDEFKSIKISDFGLANFYKKNKTFTTTSADKNEHKLYMALEMKIEGSKISTNVDMFNAGLILCKLFHPFSDTQTERIEVLQDLRDKKSFLAEPNENLIADEQKLRSFILKLLSTEPEE</sequence>
<reference evidence="6 7" key="1">
    <citation type="submission" date="2024-05" db="EMBL/GenBank/DDBJ databases">
        <title>Haplotype-resolved chromosome-level genome assembly of Huyou (Citrus changshanensis).</title>
        <authorList>
            <person name="Miao C."/>
            <person name="Chen W."/>
            <person name="Wu Y."/>
            <person name="Wang L."/>
            <person name="Zhao S."/>
            <person name="Grierson D."/>
            <person name="Xu C."/>
            <person name="Chen K."/>
        </authorList>
    </citation>
    <scope>NUCLEOTIDE SEQUENCE [LARGE SCALE GENOMIC DNA]</scope>
    <source>
        <strain evidence="6">01-14</strain>
        <tissue evidence="6">Leaf</tissue>
    </source>
</reference>
<evidence type="ECO:0000256" key="1">
    <source>
        <dbReference type="ARBA" id="ARBA00022679"/>
    </source>
</evidence>
<keyword evidence="2" id="KW-0547">Nucleotide-binding</keyword>
<dbReference type="SUPFAM" id="SSF56112">
    <property type="entry name" value="Protein kinase-like (PK-like)"/>
    <property type="match status" value="1"/>
</dbReference>
<dbReference type="EMBL" id="JBCGBO010000005">
    <property type="protein sequence ID" value="KAK9199912.1"/>
    <property type="molecule type" value="Genomic_DNA"/>
</dbReference>
<dbReference type="InterPro" id="IPR000719">
    <property type="entry name" value="Prot_kinase_dom"/>
</dbReference>
<dbReference type="PROSITE" id="PS50011">
    <property type="entry name" value="PROTEIN_KINASE_DOM"/>
    <property type="match status" value="1"/>
</dbReference>
<dbReference type="Gene3D" id="3.30.200.20">
    <property type="entry name" value="Phosphorylase Kinase, domain 1"/>
    <property type="match status" value="1"/>
</dbReference>
<dbReference type="InterPro" id="IPR011009">
    <property type="entry name" value="Kinase-like_dom_sf"/>
</dbReference>
<accession>A0AAP0QQR8</accession>
<comment type="caution">
    <text evidence="6">The sequence shown here is derived from an EMBL/GenBank/DDBJ whole genome shotgun (WGS) entry which is preliminary data.</text>
</comment>
<proteinExistence type="predicted"/>
<dbReference type="GO" id="GO:0005634">
    <property type="term" value="C:nucleus"/>
    <property type="evidence" value="ECO:0007669"/>
    <property type="project" value="TreeGrafter"/>
</dbReference>
<evidence type="ECO:0000313" key="6">
    <source>
        <dbReference type="EMBL" id="KAK9199912.1"/>
    </source>
</evidence>
<dbReference type="SMART" id="SM00220">
    <property type="entry name" value="S_TKc"/>
    <property type="match status" value="1"/>
</dbReference>
<keyword evidence="7" id="KW-1185">Reference proteome</keyword>
<dbReference type="PANTHER" id="PTHR11042">
    <property type="entry name" value="EUKARYOTIC TRANSLATION INITIATION FACTOR 2-ALPHA KINASE EIF2-ALPHA KINASE -RELATED"/>
    <property type="match status" value="1"/>
</dbReference>
<evidence type="ECO:0000256" key="3">
    <source>
        <dbReference type="ARBA" id="ARBA00022777"/>
    </source>
</evidence>
<keyword evidence="1" id="KW-0808">Transferase</keyword>
<dbReference type="Proteomes" id="UP001428341">
    <property type="component" value="Unassembled WGS sequence"/>
</dbReference>
<dbReference type="GO" id="GO:0004694">
    <property type="term" value="F:eukaryotic translation initiation factor 2alpha kinase activity"/>
    <property type="evidence" value="ECO:0007669"/>
    <property type="project" value="TreeGrafter"/>
</dbReference>
<feature type="domain" description="Protein kinase" evidence="5">
    <location>
        <begin position="1"/>
        <end position="183"/>
    </location>
</feature>
<gene>
    <name evidence="6" type="ORF">WN944_015106</name>
</gene>
<dbReference type="GO" id="GO:0005829">
    <property type="term" value="C:cytosol"/>
    <property type="evidence" value="ECO:0007669"/>
    <property type="project" value="TreeGrafter"/>
</dbReference>
<name>A0AAP0QQR8_9ROSI</name>
<dbReference type="Gene3D" id="1.10.510.10">
    <property type="entry name" value="Transferase(Phosphotransferase) domain 1"/>
    <property type="match status" value="1"/>
</dbReference>
<dbReference type="AlphaFoldDB" id="A0AAP0QQR8"/>
<evidence type="ECO:0000259" key="5">
    <source>
        <dbReference type="PROSITE" id="PS50011"/>
    </source>
</evidence>
<keyword evidence="4" id="KW-0067">ATP-binding</keyword>
<dbReference type="Pfam" id="PF00069">
    <property type="entry name" value="Pkinase"/>
    <property type="match status" value="2"/>
</dbReference>
<evidence type="ECO:0000256" key="2">
    <source>
        <dbReference type="ARBA" id="ARBA00022741"/>
    </source>
</evidence>
<evidence type="ECO:0000313" key="7">
    <source>
        <dbReference type="Proteomes" id="UP001428341"/>
    </source>
</evidence>
<dbReference type="PANTHER" id="PTHR11042:SF136">
    <property type="entry name" value="EIF-2-ALPHA KINASE GCN2"/>
    <property type="match status" value="1"/>
</dbReference>
<dbReference type="InterPro" id="IPR050339">
    <property type="entry name" value="CC_SR_Kinase"/>
</dbReference>